<feature type="transmembrane region" description="Helical" evidence="5">
    <location>
        <begin position="162"/>
        <end position="182"/>
    </location>
</feature>
<evidence type="ECO:0000313" key="7">
    <source>
        <dbReference type="EMBL" id="AXK79211.1"/>
    </source>
</evidence>
<dbReference type="InterPro" id="IPR005828">
    <property type="entry name" value="MFS_sugar_transport-like"/>
</dbReference>
<dbReference type="AlphaFoldDB" id="A0A345ZQL4"/>
<dbReference type="PANTHER" id="PTHR23508">
    <property type="entry name" value="CARBOXYLIC ACID TRANSPORTER PROTEIN HOMOLOG"/>
    <property type="match status" value="1"/>
</dbReference>
<feature type="transmembrane region" description="Helical" evidence="5">
    <location>
        <begin position="348"/>
        <end position="368"/>
    </location>
</feature>
<keyword evidence="4 5" id="KW-0472">Membrane</keyword>
<dbReference type="GO" id="GO:0046943">
    <property type="term" value="F:carboxylic acid transmembrane transporter activity"/>
    <property type="evidence" value="ECO:0007669"/>
    <property type="project" value="TreeGrafter"/>
</dbReference>
<feature type="transmembrane region" description="Helical" evidence="5">
    <location>
        <begin position="439"/>
        <end position="463"/>
    </location>
</feature>
<dbReference type="Proteomes" id="UP000254889">
    <property type="component" value="Chromosome"/>
</dbReference>
<feature type="transmembrane region" description="Helical" evidence="5">
    <location>
        <begin position="121"/>
        <end position="142"/>
    </location>
</feature>
<dbReference type="InterPro" id="IPR036259">
    <property type="entry name" value="MFS_trans_sf"/>
</dbReference>
<evidence type="ECO:0000256" key="3">
    <source>
        <dbReference type="ARBA" id="ARBA00022989"/>
    </source>
</evidence>
<keyword evidence="8" id="KW-1185">Reference proteome</keyword>
<feature type="transmembrane region" description="Helical" evidence="5">
    <location>
        <begin position="278"/>
        <end position="302"/>
    </location>
</feature>
<feature type="transmembrane region" description="Helical" evidence="5">
    <location>
        <begin position="95"/>
        <end position="115"/>
    </location>
</feature>
<evidence type="ECO:0000313" key="8">
    <source>
        <dbReference type="Proteomes" id="UP000254889"/>
    </source>
</evidence>
<gene>
    <name evidence="7" type="ORF">DW352_00960</name>
</gene>
<evidence type="ECO:0000259" key="6">
    <source>
        <dbReference type="PROSITE" id="PS50850"/>
    </source>
</evidence>
<sequence>MTSQGDTIRTLIPARLDRLPWTRFHTWVVVALGITWILDGLEVTLKGAMSGVLQDPGTLGLRPSEIGLIASCYLAGAVIGSLVFGYLTDRYGRRLFFFITLVTYLTGAFLTAFSWDLTSFIIFRFITGAGIGGEYAAINSAIDEMIPARVRGRVDIYINGSYWLGAALGSGATLIFLDPALFSVDVGWRVGFGVGALLGLVILAVRRFVPESPRWLVTHGYTREAEAGVTDIEALVDSETDARIPKVDPADAITVHPRQSFGFGIIIRTMFGRYWRRALVGFSLMVAQAFLYNAIFFTYALVLTQFYKVPASTTGLYLLPFALGNFLGVMVLGHFFDTIGRKQMIAATYAFSAAILIVTGLLFAQGHLTVVTQTALWTLIFFIASPAASSAYLTVSEIFPLETRALAIAFFFSLGTGAGGIIAPWLFGTLIGTGSPWAVFYGYLAAAVLMLAAAIIELVFGIAAERQPLEKIAEPLSARER</sequence>
<dbReference type="EMBL" id="CP031417">
    <property type="protein sequence ID" value="AXK79211.1"/>
    <property type="molecule type" value="Genomic_DNA"/>
</dbReference>
<evidence type="ECO:0000256" key="5">
    <source>
        <dbReference type="SAM" id="Phobius"/>
    </source>
</evidence>
<feature type="domain" description="Major facilitator superfamily (MFS) profile" evidence="6">
    <location>
        <begin position="28"/>
        <end position="465"/>
    </location>
</feature>
<dbReference type="KEGG" id="ptaw:DW352_00960"/>
<dbReference type="CDD" id="cd17316">
    <property type="entry name" value="MFS_SV2_like"/>
    <property type="match status" value="1"/>
</dbReference>
<keyword evidence="3 5" id="KW-1133">Transmembrane helix</keyword>
<protein>
    <submittedName>
        <fullName evidence="7">MFS transporter</fullName>
    </submittedName>
</protein>
<organism evidence="7 8">
    <name type="scientific">Pseudolabrys taiwanensis</name>
    <dbReference type="NCBI Taxonomy" id="331696"/>
    <lineage>
        <taxon>Bacteria</taxon>
        <taxon>Pseudomonadati</taxon>
        <taxon>Pseudomonadota</taxon>
        <taxon>Alphaproteobacteria</taxon>
        <taxon>Hyphomicrobiales</taxon>
        <taxon>Xanthobacteraceae</taxon>
        <taxon>Pseudolabrys</taxon>
    </lineage>
</organism>
<evidence type="ECO:0000256" key="4">
    <source>
        <dbReference type="ARBA" id="ARBA00023136"/>
    </source>
</evidence>
<evidence type="ECO:0000256" key="1">
    <source>
        <dbReference type="ARBA" id="ARBA00004141"/>
    </source>
</evidence>
<dbReference type="GO" id="GO:0005886">
    <property type="term" value="C:plasma membrane"/>
    <property type="evidence" value="ECO:0007669"/>
    <property type="project" value="TreeGrafter"/>
</dbReference>
<dbReference type="PROSITE" id="PS50850">
    <property type="entry name" value="MFS"/>
    <property type="match status" value="1"/>
</dbReference>
<feature type="transmembrane region" description="Helical" evidence="5">
    <location>
        <begin position="405"/>
        <end position="427"/>
    </location>
</feature>
<keyword evidence="2 5" id="KW-0812">Transmembrane</keyword>
<reference evidence="7 8" key="1">
    <citation type="submission" date="2018-07" db="EMBL/GenBank/DDBJ databases">
        <authorList>
            <person name="Quirk P.G."/>
            <person name="Krulwich T.A."/>
        </authorList>
    </citation>
    <scope>NUCLEOTIDE SEQUENCE [LARGE SCALE GENOMIC DNA]</scope>
    <source>
        <strain evidence="7 8">CC-BB4</strain>
    </source>
</reference>
<name>A0A345ZQL4_9HYPH</name>
<comment type="subcellular location">
    <subcellularLocation>
        <location evidence="1">Membrane</location>
        <topology evidence="1">Multi-pass membrane protein</topology>
    </subcellularLocation>
</comment>
<dbReference type="SUPFAM" id="SSF103473">
    <property type="entry name" value="MFS general substrate transporter"/>
    <property type="match status" value="1"/>
</dbReference>
<feature type="transmembrane region" description="Helical" evidence="5">
    <location>
        <begin position="314"/>
        <end position="336"/>
    </location>
</feature>
<dbReference type="PANTHER" id="PTHR23508:SF10">
    <property type="entry name" value="CARBOXYLIC ACID TRANSPORTER PROTEIN HOMOLOG"/>
    <property type="match status" value="1"/>
</dbReference>
<feature type="transmembrane region" description="Helical" evidence="5">
    <location>
        <begin position="66"/>
        <end position="88"/>
    </location>
</feature>
<feature type="transmembrane region" description="Helical" evidence="5">
    <location>
        <begin position="21"/>
        <end position="38"/>
    </location>
</feature>
<feature type="transmembrane region" description="Helical" evidence="5">
    <location>
        <begin position="188"/>
        <end position="205"/>
    </location>
</feature>
<dbReference type="OrthoDB" id="9784658at2"/>
<proteinExistence type="predicted"/>
<dbReference type="RefSeq" id="WP_115687678.1">
    <property type="nucleotide sequence ID" value="NZ_CP031417.1"/>
</dbReference>
<accession>A0A345ZQL4</accession>
<dbReference type="InterPro" id="IPR020846">
    <property type="entry name" value="MFS_dom"/>
</dbReference>
<evidence type="ECO:0000256" key="2">
    <source>
        <dbReference type="ARBA" id="ARBA00022692"/>
    </source>
</evidence>
<dbReference type="Pfam" id="PF00083">
    <property type="entry name" value="Sugar_tr"/>
    <property type="match status" value="1"/>
</dbReference>
<dbReference type="Gene3D" id="1.20.1250.20">
    <property type="entry name" value="MFS general substrate transporter like domains"/>
    <property type="match status" value="1"/>
</dbReference>
<feature type="transmembrane region" description="Helical" evidence="5">
    <location>
        <begin position="374"/>
        <end position="393"/>
    </location>
</feature>